<feature type="coiled-coil region" evidence="1">
    <location>
        <begin position="532"/>
        <end position="566"/>
    </location>
</feature>
<feature type="region of interest" description="Disordered" evidence="2">
    <location>
        <begin position="1"/>
        <end position="37"/>
    </location>
</feature>
<feature type="coiled-coil region" evidence="1">
    <location>
        <begin position="204"/>
        <end position="274"/>
    </location>
</feature>
<evidence type="ECO:0000256" key="2">
    <source>
        <dbReference type="SAM" id="MobiDB-lite"/>
    </source>
</evidence>
<gene>
    <name evidence="3" type="ORF">AMSG_03860</name>
</gene>
<dbReference type="PANTHER" id="PTHR45615">
    <property type="entry name" value="MYOSIN HEAVY CHAIN, NON-MUSCLE"/>
    <property type="match status" value="1"/>
</dbReference>
<evidence type="ECO:0000256" key="1">
    <source>
        <dbReference type="SAM" id="Coils"/>
    </source>
</evidence>
<feature type="coiled-coil region" evidence="1">
    <location>
        <begin position="434"/>
        <end position="477"/>
    </location>
</feature>
<dbReference type="STRING" id="461836.A0A0L0D4X8"/>
<dbReference type="EMBL" id="GL349446">
    <property type="protein sequence ID" value="KNC47427.1"/>
    <property type="molecule type" value="Genomic_DNA"/>
</dbReference>
<feature type="coiled-coil region" evidence="1">
    <location>
        <begin position="763"/>
        <end position="815"/>
    </location>
</feature>
<dbReference type="Proteomes" id="UP000054408">
    <property type="component" value="Unassembled WGS sequence"/>
</dbReference>
<dbReference type="PANTHER" id="PTHR45615:SF66">
    <property type="entry name" value="CARD DOMAIN-CONTAINING PROTEIN"/>
    <property type="match status" value="1"/>
</dbReference>
<feature type="region of interest" description="Disordered" evidence="2">
    <location>
        <begin position="845"/>
        <end position="889"/>
    </location>
</feature>
<reference evidence="3 4" key="1">
    <citation type="submission" date="2010-05" db="EMBL/GenBank/DDBJ databases">
        <title>The Genome Sequence of Thecamonas trahens ATCC 50062.</title>
        <authorList>
            <consortium name="The Broad Institute Genome Sequencing Platform"/>
            <person name="Russ C."/>
            <person name="Cuomo C."/>
            <person name="Shea T."/>
            <person name="Young S.K."/>
            <person name="Zeng Q."/>
            <person name="Koehrsen M."/>
            <person name="Haas B."/>
            <person name="Borodovsky M."/>
            <person name="Guigo R."/>
            <person name="Alvarado L."/>
            <person name="Berlin A."/>
            <person name="Bochicchio J."/>
            <person name="Borenstein D."/>
            <person name="Chapman S."/>
            <person name="Chen Z."/>
            <person name="Freedman E."/>
            <person name="Gellesch M."/>
            <person name="Goldberg J."/>
            <person name="Griggs A."/>
            <person name="Gujja S."/>
            <person name="Heilman E."/>
            <person name="Heiman D."/>
            <person name="Hepburn T."/>
            <person name="Howarth C."/>
            <person name="Jen D."/>
            <person name="Larson L."/>
            <person name="Mehta T."/>
            <person name="Park D."/>
            <person name="Pearson M."/>
            <person name="Roberts A."/>
            <person name="Saif S."/>
            <person name="Shenoy N."/>
            <person name="Sisk P."/>
            <person name="Stolte C."/>
            <person name="Sykes S."/>
            <person name="Thomson T."/>
            <person name="Walk T."/>
            <person name="White J."/>
            <person name="Yandava C."/>
            <person name="Burger G."/>
            <person name="Gray M.W."/>
            <person name="Holland P.W.H."/>
            <person name="King N."/>
            <person name="Lang F.B.F."/>
            <person name="Roger A.J."/>
            <person name="Ruiz-Trillo I."/>
            <person name="Lander E."/>
            <person name="Nusbaum C."/>
        </authorList>
    </citation>
    <scope>NUCLEOTIDE SEQUENCE [LARGE SCALE GENOMIC DNA]</scope>
    <source>
        <strain evidence="3 4">ATCC 50062</strain>
    </source>
</reference>
<keyword evidence="1" id="KW-0175">Coiled coil</keyword>
<evidence type="ECO:0000313" key="3">
    <source>
        <dbReference type="EMBL" id="KNC47427.1"/>
    </source>
</evidence>
<feature type="compositionally biased region" description="Low complexity" evidence="2">
    <location>
        <begin position="879"/>
        <end position="889"/>
    </location>
</feature>
<feature type="coiled-coil region" evidence="1">
    <location>
        <begin position="606"/>
        <end position="633"/>
    </location>
</feature>
<feature type="coiled-coil region" evidence="1">
    <location>
        <begin position="300"/>
        <end position="376"/>
    </location>
</feature>
<evidence type="ECO:0000313" key="4">
    <source>
        <dbReference type="Proteomes" id="UP000054408"/>
    </source>
</evidence>
<protein>
    <submittedName>
        <fullName evidence="3">Uncharacterized protein</fullName>
    </submittedName>
</protein>
<proteinExistence type="predicted"/>
<feature type="compositionally biased region" description="Low complexity" evidence="2">
    <location>
        <begin position="1"/>
        <end position="30"/>
    </location>
</feature>
<dbReference type="GeneID" id="25563432"/>
<dbReference type="AlphaFoldDB" id="A0A0L0D4X8"/>
<feature type="region of interest" description="Disordered" evidence="2">
    <location>
        <begin position="178"/>
        <end position="198"/>
    </location>
</feature>
<feature type="compositionally biased region" description="Basic and acidic residues" evidence="2">
    <location>
        <begin position="860"/>
        <end position="871"/>
    </location>
</feature>
<name>A0A0L0D4X8_THETB</name>
<sequence>MSSSTTSSSTTTTAKATAATAAGNSASPNAETVMSGHSSGLDGGVGIVNALNEKIDLLESLLRKHHIDIPVAVSVSASLRSDELAALPQDAQDVGPAASLRLSKLRESAAPGVVADEATLHRLRKQLARAWSANEELQAKLAATEADLFKERQVLETERVKLAYATASVNAATAAGTAAADSPTVPPPPQAQAQAPSTPDHVVVAELRALLKDSQAELAQARAESAELALKLSTATASWNSYIRHELGAAEEALDELNASQVQLQAELAEETASGTELTSILSAELAETTQQLAQLGTAHADAVAQLESSQAELASLREELASVIAIARKYAGGKRKVSAALKESRAANDSLVAELKAARTRLAHLEAELGDADAVASAARSAADRDAVLVADAAEMKRMYGPLQAALDSRAKDLAAANEALAVADARIAALDSDAAKRELAILELEKANHSLELLYSSIKNELSATKLQLAEAQETAAARDAAAADAVAAADAKIADLSAQLTSVLDDATAEFKDRTTALQGAADAAAVRAAAASAANDDLRDQLEASNDQLAAALAALTTLESQCLQLASPMDDAVHTLKSQLATAHTAQAAASSRVAHLLAERKSAAAALEDALDANAQLEAAAAAAVAATAAHERDLATIRADLAAAKHSLASVEDDKTKLGALNAQLSADLRAEQSALAAEKNEVALATAALRAAKDDAASLRAELDAAKADAAAKAADAASAHAALARAEAALSVAEAGQSSLSSQVADLSPLRTQLESAIMRATSAEAELAALRASSAARPSVPATALDDVHAELAALTKKHALLRARLASADDAAAAKDAELAALQADCTALRNALRAAPSHPPDSPAADAWKARVESLERRVARPPSPSPRTAASTSASASAHSSLLDAANDRIASLQEMLADTQATAARVPELEAEVERLTRWADTLSSEKMGLVSSLHDAQERTRAAEAQAGAALLAVEATEAALPRVLALLAPDAVLPDPVPAQAELALRTGGIQRLLSSLSIAAESASYNLTQANDAVDRLSKQLAESKTVVADLTLAAASSRSALTQTSADNDAILSDSARPESQALAAQNSMVLEELDARNAELSVLDGQRQSVFEELDRLLQTCDDLSRM</sequence>
<feature type="coiled-coil region" evidence="1">
    <location>
        <begin position="669"/>
        <end position="724"/>
    </location>
</feature>
<accession>A0A0L0D4X8</accession>
<dbReference type="RefSeq" id="XP_013759763.1">
    <property type="nucleotide sequence ID" value="XM_013904309.1"/>
</dbReference>
<dbReference type="OMA" id="AWSANEE"/>
<keyword evidence="4" id="KW-1185">Reference proteome</keyword>
<organism evidence="3 4">
    <name type="scientific">Thecamonas trahens ATCC 50062</name>
    <dbReference type="NCBI Taxonomy" id="461836"/>
    <lineage>
        <taxon>Eukaryota</taxon>
        <taxon>Apusozoa</taxon>
        <taxon>Apusomonadida</taxon>
        <taxon>Apusomonadidae</taxon>
        <taxon>Thecamonas</taxon>
    </lineage>
</organism>